<dbReference type="Gene3D" id="3.20.20.70">
    <property type="entry name" value="Aldolase class I"/>
    <property type="match status" value="1"/>
</dbReference>
<dbReference type="VEuPathDB" id="FungiDB:ATEG_07676"/>
<feature type="domain" description="Quinate/shikimate 5-dehydrogenase/glutamyl-tRNA reductase" evidence="3">
    <location>
        <begin position="578"/>
        <end position="622"/>
    </location>
</feature>
<evidence type="ECO:0000256" key="2">
    <source>
        <dbReference type="ARBA" id="ARBA00009349"/>
    </source>
</evidence>
<evidence type="ECO:0000259" key="5">
    <source>
        <dbReference type="Pfam" id="PF18317"/>
    </source>
</evidence>
<dbReference type="InterPro" id="IPR013785">
    <property type="entry name" value="Aldolase_TIM"/>
</dbReference>
<comment type="similarity">
    <text evidence="1">In the 2nd section; belongs to the type-I 3-dehydroquinase family.</text>
</comment>
<dbReference type="InterPro" id="IPR036291">
    <property type="entry name" value="NAD(P)-bd_dom_sf"/>
</dbReference>
<sequence length="759" mass="84305">MLSEKSRTNLAAVLDHGTVSSGGQYPPNATLLLIGFPGAGKKTLGIMASVALRRRFVDFAACFEEEFHVCPQAYIKANGSSRYLEAERRVYDDLLANNTHGCVIVGTGWIGSSGLQTIFKEFARRHPIIYIQRDQKALRRGMATTSPEMFDRILRTGHRILESCSNFDYYNLSEDLVPGTDNSRPLYLKLKETEKTFVRFLKHIFGFPDQLPYSTELFSASPTYALQVPLAWLQRPSQNYDELENGTDAIALLIDSAEIGNCLIADVLTRSVSLIRRHSRAFLIVDVQIPEHSDIPSYLNALARISRLAPDALTCSLVCDDADYMRLAGNIGRTKLIATYHQSTPLEWSKDHHRFTLMCNRAHALGCSAIRITGESRCLEDNLGCVSFQQNLTRVSPIPVIAHNVGGAGRASACLNPVLAPVVLESMRPNGVTLREAQLSLSSCFLYQKKRYTIIGQDLSYSLSPEMHNNAYAACGLPHIYDLTKTSILSDINRLLDSDDYGGVAVSLPYKTEVLKYLDEVSEDARNINAVNTVVVEMCQQPGEPAQRLRRGYNTDYVGLQNCVHKHLSPANGIRDGTAALIIGAGGMARAAVYACYQLGVRNICIFNRTARNAQALIDYFTQWAASKPGPGLTFTLLQSTSTGWPSHLRPPTIVISCIPHVESDHKSPAVHIPVQWLRSKTGGVYIEVTFFLVDLVAYGPRRTSFLTQMEAYRSKGWIIVDGFDLLLEQGIAQYELFTRRPAPVHVMRDTIQKLKFSS</sequence>
<reference evidence="7" key="1">
    <citation type="submission" date="2005-09" db="EMBL/GenBank/DDBJ databases">
        <title>Annotation of the Aspergillus terreus NIH2624 genome.</title>
        <authorList>
            <person name="Birren B.W."/>
            <person name="Lander E.S."/>
            <person name="Galagan J.E."/>
            <person name="Nusbaum C."/>
            <person name="Devon K."/>
            <person name="Henn M."/>
            <person name="Ma L.-J."/>
            <person name="Jaffe D.B."/>
            <person name="Butler J."/>
            <person name="Alvarez P."/>
            <person name="Gnerre S."/>
            <person name="Grabherr M."/>
            <person name="Kleber M."/>
            <person name="Mauceli E.W."/>
            <person name="Brockman W."/>
            <person name="Rounsley S."/>
            <person name="Young S.K."/>
            <person name="LaButti K."/>
            <person name="Pushparaj V."/>
            <person name="DeCaprio D."/>
            <person name="Crawford M."/>
            <person name="Koehrsen M."/>
            <person name="Engels R."/>
            <person name="Montgomery P."/>
            <person name="Pearson M."/>
            <person name="Howarth C."/>
            <person name="Larson L."/>
            <person name="Luoma S."/>
            <person name="White J."/>
            <person name="Alvarado L."/>
            <person name="Kodira C.D."/>
            <person name="Zeng Q."/>
            <person name="Oleary S."/>
            <person name="Yandava C."/>
            <person name="Denning D.W."/>
            <person name="Nierman W.C."/>
            <person name="Milne T."/>
            <person name="Madden K."/>
        </authorList>
    </citation>
    <scope>NUCLEOTIDE SEQUENCE [LARGE SCALE GENOMIC DNA]</scope>
    <source>
        <strain evidence="7">NIH 2624 / FGSC A1156</strain>
    </source>
</reference>
<dbReference type="InterPro" id="IPR041121">
    <property type="entry name" value="SDH_C"/>
</dbReference>
<dbReference type="InterPro" id="IPR001381">
    <property type="entry name" value="DHquinase_I"/>
</dbReference>
<dbReference type="Gene3D" id="3.40.50.10860">
    <property type="entry name" value="Leucine Dehydrogenase, chain A, domain 1"/>
    <property type="match status" value="1"/>
</dbReference>
<dbReference type="SUPFAM" id="SSF53223">
    <property type="entry name" value="Aminoacid dehydrogenase-like, N-terminal domain"/>
    <property type="match status" value="1"/>
</dbReference>
<dbReference type="SUPFAM" id="SSF52540">
    <property type="entry name" value="P-loop containing nucleoside triphosphate hydrolases"/>
    <property type="match status" value="1"/>
</dbReference>
<gene>
    <name evidence="6" type="ORF">ATEG_07676</name>
</gene>
<dbReference type="GO" id="GO:0004764">
    <property type="term" value="F:shikimate 3-dehydrogenase (NADP+) activity"/>
    <property type="evidence" value="ECO:0007669"/>
    <property type="project" value="InterPro"/>
</dbReference>
<dbReference type="GO" id="GO:0019632">
    <property type="term" value="P:shikimate metabolic process"/>
    <property type="evidence" value="ECO:0007669"/>
    <property type="project" value="TreeGrafter"/>
</dbReference>
<dbReference type="Pfam" id="PF01487">
    <property type="entry name" value="DHquinase_I"/>
    <property type="match status" value="1"/>
</dbReference>
<dbReference type="InterPro" id="IPR022893">
    <property type="entry name" value="Shikimate_DH_fam"/>
</dbReference>
<dbReference type="InterPro" id="IPR013708">
    <property type="entry name" value="Shikimate_DH-bd_N"/>
</dbReference>
<proteinExistence type="inferred from homology"/>
<dbReference type="RefSeq" id="XP_001216297.1">
    <property type="nucleotide sequence ID" value="XM_001216297.1"/>
</dbReference>
<dbReference type="InterPro" id="IPR006151">
    <property type="entry name" value="Shikm_DH/Glu-tRNA_Rdtase"/>
</dbReference>
<dbReference type="InterPro" id="IPR031322">
    <property type="entry name" value="Shikimate/glucono_kinase"/>
</dbReference>
<evidence type="ECO:0000313" key="6">
    <source>
        <dbReference type="EMBL" id="EAU31938.1"/>
    </source>
</evidence>
<comment type="similarity">
    <text evidence="2">In the N-terminal section; belongs to the shikimate kinase family.</text>
</comment>
<dbReference type="AlphaFoldDB" id="Q0CF58"/>
<evidence type="ECO:0000256" key="1">
    <source>
        <dbReference type="ARBA" id="ARBA00006477"/>
    </source>
</evidence>
<dbReference type="Proteomes" id="UP000007963">
    <property type="component" value="Unassembled WGS sequence"/>
</dbReference>
<dbReference type="GeneID" id="4322615"/>
<accession>Q0CF58</accession>
<dbReference type="Gene3D" id="3.40.50.720">
    <property type="entry name" value="NAD(P)-binding Rossmann-like Domain"/>
    <property type="match status" value="1"/>
</dbReference>
<dbReference type="Gene3D" id="3.40.50.300">
    <property type="entry name" value="P-loop containing nucleotide triphosphate hydrolases"/>
    <property type="match status" value="1"/>
</dbReference>
<dbReference type="CDD" id="cd01065">
    <property type="entry name" value="NAD_bind_Shikimate_DH"/>
    <property type="match status" value="1"/>
</dbReference>
<dbReference type="eggNOG" id="KOG0692">
    <property type="taxonomic scope" value="Eukaryota"/>
</dbReference>
<dbReference type="SUPFAM" id="SSF51735">
    <property type="entry name" value="NAD(P)-binding Rossmann-fold domains"/>
    <property type="match status" value="1"/>
</dbReference>
<evidence type="ECO:0000259" key="4">
    <source>
        <dbReference type="Pfam" id="PF08501"/>
    </source>
</evidence>
<dbReference type="Pfam" id="PF01202">
    <property type="entry name" value="SKI"/>
    <property type="match status" value="1"/>
</dbReference>
<dbReference type="PANTHER" id="PTHR21089:SF1">
    <property type="entry name" value="BIFUNCTIONAL 3-DEHYDROQUINATE DEHYDRATASE_SHIKIMATE DEHYDROGENASE, CHLOROPLASTIC"/>
    <property type="match status" value="1"/>
</dbReference>
<dbReference type="OrthoDB" id="4415835at2759"/>
<dbReference type="InterPro" id="IPR046346">
    <property type="entry name" value="Aminoacid_DH-like_N_sf"/>
</dbReference>
<dbReference type="PANTHER" id="PTHR21089">
    <property type="entry name" value="SHIKIMATE DEHYDROGENASE"/>
    <property type="match status" value="1"/>
</dbReference>
<dbReference type="GO" id="GO:0003855">
    <property type="term" value="F:3-dehydroquinate dehydratase activity"/>
    <property type="evidence" value="ECO:0007669"/>
    <property type="project" value="InterPro"/>
</dbReference>
<name>Q0CF58_ASPTN</name>
<evidence type="ECO:0000313" key="7">
    <source>
        <dbReference type="Proteomes" id="UP000007963"/>
    </source>
</evidence>
<feature type="domain" description="Shikimate dehydrogenase substrate binding N-terminal" evidence="4">
    <location>
        <begin position="454"/>
        <end position="534"/>
    </location>
</feature>
<dbReference type="HOGENOM" id="CLU_008871_0_1_1"/>
<dbReference type="EMBL" id="CH476604">
    <property type="protein sequence ID" value="EAU31938.1"/>
    <property type="molecule type" value="Genomic_DNA"/>
</dbReference>
<organism evidence="6 7">
    <name type="scientific">Aspergillus terreus (strain NIH 2624 / FGSC A1156)</name>
    <dbReference type="NCBI Taxonomy" id="341663"/>
    <lineage>
        <taxon>Eukaryota</taxon>
        <taxon>Fungi</taxon>
        <taxon>Dikarya</taxon>
        <taxon>Ascomycota</taxon>
        <taxon>Pezizomycotina</taxon>
        <taxon>Eurotiomycetes</taxon>
        <taxon>Eurotiomycetidae</taxon>
        <taxon>Eurotiales</taxon>
        <taxon>Aspergillaceae</taxon>
        <taxon>Aspergillus</taxon>
        <taxon>Aspergillus subgen. Circumdati</taxon>
    </lineage>
</organism>
<dbReference type="STRING" id="341663.Q0CF58"/>
<evidence type="ECO:0000259" key="3">
    <source>
        <dbReference type="Pfam" id="PF01488"/>
    </source>
</evidence>
<dbReference type="OMA" id="AQYELFT"/>
<dbReference type="InterPro" id="IPR027417">
    <property type="entry name" value="P-loop_NTPase"/>
</dbReference>
<protein>
    <submittedName>
        <fullName evidence="6">Uncharacterized protein</fullName>
    </submittedName>
</protein>
<dbReference type="Pfam" id="PF08501">
    <property type="entry name" value="Shikimate_dh_N"/>
    <property type="match status" value="1"/>
</dbReference>
<feature type="domain" description="SDH C-terminal" evidence="5">
    <location>
        <begin position="723"/>
        <end position="753"/>
    </location>
</feature>
<dbReference type="Pfam" id="PF18317">
    <property type="entry name" value="SDH_C"/>
    <property type="match status" value="1"/>
</dbReference>
<dbReference type="GO" id="GO:0009423">
    <property type="term" value="P:chorismate biosynthetic process"/>
    <property type="evidence" value="ECO:0007669"/>
    <property type="project" value="TreeGrafter"/>
</dbReference>
<dbReference type="Pfam" id="PF01488">
    <property type="entry name" value="Shikimate_DH"/>
    <property type="match status" value="1"/>
</dbReference>